<reference evidence="2 3" key="1">
    <citation type="submission" date="2016-05" db="EMBL/GenBank/DDBJ databases">
        <authorList>
            <person name="Lavstsen T."/>
            <person name="Jespersen J.S."/>
        </authorList>
    </citation>
    <scope>NUCLEOTIDE SEQUENCE [LARGE SCALE GENOMIC DNA]</scope>
    <source>
        <strain evidence="2 3">B7-9</strain>
    </source>
</reference>
<evidence type="ECO:0000256" key="1">
    <source>
        <dbReference type="SAM" id="MobiDB-lite"/>
    </source>
</evidence>
<evidence type="ECO:0000313" key="2">
    <source>
        <dbReference type="EMBL" id="PDV97119.1"/>
    </source>
</evidence>
<dbReference type="EMBL" id="LYXE01000163">
    <property type="protein sequence ID" value="PDV97119.1"/>
    <property type="molecule type" value="Genomic_DNA"/>
</dbReference>
<proteinExistence type="predicted"/>
<protein>
    <submittedName>
        <fullName evidence="2">Uncharacterized protein</fullName>
    </submittedName>
</protein>
<dbReference type="Proteomes" id="UP000220922">
    <property type="component" value="Unassembled WGS sequence"/>
</dbReference>
<comment type="caution">
    <text evidence="2">The sequence shown here is derived from an EMBL/GenBank/DDBJ whole genome shotgun (WGS) entry which is preliminary data.</text>
</comment>
<accession>A0A2H3KH84</accession>
<gene>
    <name evidence="2" type="ORF">A9Q02_19225</name>
</gene>
<feature type="region of interest" description="Disordered" evidence="1">
    <location>
        <begin position="102"/>
        <end position="132"/>
    </location>
</feature>
<organism evidence="2 3">
    <name type="scientific">Candidatus Chloroploca asiatica</name>
    <dbReference type="NCBI Taxonomy" id="1506545"/>
    <lineage>
        <taxon>Bacteria</taxon>
        <taxon>Bacillati</taxon>
        <taxon>Chloroflexota</taxon>
        <taxon>Chloroflexia</taxon>
        <taxon>Chloroflexales</taxon>
        <taxon>Chloroflexineae</taxon>
        <taxon>Oscillochloridaceae</taxon>
        <taxon>Candidatus Chloroploca</taxon>
    </lineage>
</organism>
<name>A0A2H3KH84_9CHLR</name>
<evidence type="ECO:0000313" key="3">
    <source>
        <dbReference type="Proteomes" id="UP000220922"/>
    </source>
</evidence>
<feature type="region of interest" description="Disordered" evidence="1">
    <location>
        <begin position="1"/>
        <end position="20"/>
    </location>
</feature>
<sequence length="132" mass="13699">MTLRAEVYGRSLTPAPRPDAAKRLAGLREPQRWPLRGTPASRAQELALGATQGLQGSTLGLSTRLTLGLTERGTETGSTLTTPSGVEVTHDEAVLHVVASQAPPHANAAPRCPCAGHRGAASTAHSRPSARP</sequence>
<keyword evidence="3" id="KW-1185">Reference proteome</keyword>
<dbReference type="AlphaFoldDB" id="A0A2H3KH84"/>